<name>A0ABZ2CF22_9BACI</name>
<accession>A0ABZ2CF22</accession>
<evidence type="ECO:0000313" key="3">
    <source>
        <dbReference type="Proteomes" id="UP001357223"/>
    </source>
</evidence>
<dbReference type="Proteomes" id="UP001357223">
    <property type="component" value="Chromosome"/>
</dbReference>
<dbReference type="EMBL" id="CP137640">
    <property type="protein sequence ID" value="WVX79729.1"/>
    <property type="molecule type" value="Genomic_DNA"/>
</dbReference>
<organism evidence="2 3">
    <name type="scientific">Niallia oryzisoli</name>
    <dbReference type="NCBI Taxonomy" id="1737571"/>
    <lineage>
        <taxon>Bacteria</taxon>
        <taxon>Bacillati</taxon>
        <taxon>Bacillota</taxon>
        <taxon>Bacilli</taxon>
        <taxon>Bacillales</taxon>
        <taxon>Bacillaceae</taxon>
        <taxon>Niallia</taxon>
    </lineage>
</organism>
<evidence type="ECO:0000256" key="1">
    <source>
        <dbReference type="SAM" id="Phobius"/>
    </source>
</evidence>
<dbReference type="RefSeq" id="WP_338448661.1">
    <property type="nucleotide sequence ID" value="NZ_CP137640.1"/>
</dbReference>
<feature type="transmembrane region" description="Helical" evidence="1">
    <location>
        <begin position="127"/>
        <end position="152"/>
    </location>
</feature>
<keyword evidence="3" id="KW-1185">Reference proteome</keyword>
<feature type="transmembrane region" description="Helical" evidence="1">
    <location>
        <begin position="68"/>
        <end position="90"/>
    </location>
</feature>
<gene>
    <name evidence="2" type="ORF">R4Z09_20910</name>
</gene>
<evidence type="ECO:0000313" key="2">
    <source>
        <dbReference type="EMBL" id="WVX79729.1"/>
    </source>
</evidence>
<feature type="transmembrane region" description="Helical" evidence="1">
    <location>
        <begin position="164"/>
        <end position="184"/>
    </location>
</feature>
<reference evidence="2 3" key="1">
    <citation type="submission" date="2023-10" db="EMBL/GenBank/DDBJ databases">
        <title>Niallia locisalis sp.nov. isolated from a salt pond sample.</title>
        <authorList>
            <person name="Li X.-J."/>
            <person name="Dong L."/>
        </authorList>
    </citation>
    <scope>NUCLEOTIDE SEQUENCE [LARGE SCALE GENOMIC DNA]</scope>
    <source>
        <strain evidence="2 3">DSM 29761</strain>
    </source>
</reference>
<feature type="transmembrane region" description="Helical" evidence="1">
    <location>
        <begin position="36"/>
        <end position="56"/>
    </location>
</feature>
<protein>
    <submittedName>
        <fullName evidence="2">CBO0543 family protein</fullName>
    </submittedName>
</protein>
<keyword evidence="1" id="KW-0472">Membrane</keyword>
<keyword evidence="1" id="KW-1133">Transmembrane helix</keyword>
<feature type="transmembrane region" description="Helical" evidence="1">
    <location>
        <begin position="102"/>
        <end position="120"/>
    </location>
</feature>
<dbReference type="InterPro" id="IPR048147">
    <property type="entry name" value="CBO0543-like"/>
</dbReference>
<proteinExistence type="predicted"/>
<keyword evidence="1" id="KW-0812">Transmembrane</keyword>
<dbReference type="NCBIfam" id="NF041644">
    <property type="entry name" value="CBO0543_fam"/>
    <property type="match status" value="1"/>
</dbReference>
<sequence length="195" mass="23113">MKEDQLKLLEKIRKSEIKLSDIWINYWLEYSNPSVWQFWLCIAMLVIPLVILILFIDRKKIFHLGFYGYGIHIFFAMIDAFGVIKGLWIYPYKIFPALPASVSLDSSFVPVTFILLYQYILNKGKNYYIWILLLCLALAFILKPLMVGIGLFRFGGKENFLMLFWGYAVVALISKWITDFFIFLSKTRKWSLYRE</sequence>